<dbReference type="RefSeq" id="WP_229973346.1">
    <property type="nucleotide sequence ID" value="NZ_CP087133.1"/>
</dbReference>
<dbReference type="Pfam" id="PF08212">
    <property type="entry name" value="Lipocalin_2"/>
    <property type="match status" value="1"/>
</dbReference>
<reference evidence="17 19" key="1">
    <citation type="submission" date="2023-11" db="EMBL/GenBank/DDBJ databases">
        <title>Unpublished Manusciprt.</title>
        <authorList>
            <person name="Saticioglu I.B."/>
            <person name="Ay H."/>
            <person name="Ajmi N."/>
            <person name="Altun S."/>
            <person name="Duman M."/>
        </authorList>
    </citation>
    <scope>NUCLEOTIDE SEQUENCE</scope>
    <source>
        <strain evidence="16 19">Fl-33</strain>
        <strain evidence="17">Fl-77</strain>
    </source>
</reference>
<comment type="function">
    <text evidence="11">Involved in the storage or transport of lipids necessary for membrane maintenance under stressful conditions. Displays a binding preference for lysophospholipids.</text>
</comment>
<evidence type="ECO:0000313" key="16">
    <source>
        <dbReference type="EMBL" id="MDX6181990.1"/>
    </source>
</evidence>
<evidence type="ECO:0000256" key="2">
    <source>
        <dbReference type="ARBA" id="ARBA00004635"/>
    </source>
</evidence>
<dbReference type="PRINTS" id="PR01171">
    <property type="entry name" value="BCTLIPOCALIN"/>
</dbReference>
<accession>A0AAJ2W246</accession>
<protein>
    <recommendedName>
        <fullName evidence="12">Outer membrane lipoprotein Blc</fullName>
    </recommendedName>
</protein>
<proteinExistence type="inferred from homology"/>
<dbReference type="InterPro" id="IPR022271">
    <property type="entry name" value="Lipocalin_ApoD"/>
</dbReference>
<dbReference type="EMBL" id="JAWXVG010000002">
    <property type="protein sequence ID" value="MDX6181990.1"/>
    <property type="molecule type" value="Genomic_DNA"/>
</dbReference>
<keyword evidence="19" id="KW-1185">Reference proteome</keyword>
<dbReference type="InterPro" id="IPR002446">
    <property type="entry name" value="Lipocalin_bac"/>
</dbReference>
<dbReference type="Proteomes" id="UP001270053">
    <property type="component" value="Unassembled WGS sequence"/>
</dbReference>
<evidence type="ECO:0000256" key="10">
    <source>
        <dbReference type="ARBA" id="ARBA00023288"/>
    </source>
</evidence>
<dbReference type="InterPro" id="IPR000566">
    <property type="entry name" value="Lipocln_cytosolic_FA-bd_dom"/>
</dbReference>
<evidence type="ECO:0000256" key="8">
    <source>
        <dbReference type="ARBA" id="ARBA00023139"/>
    </source>
</evidence>
<dbReference type="InterPro" id="IPR022272">
    <property type="entry name" value="Lipocalin_CS"/>
</dbReference>
<dbReference type="PROSITE" id="PS51257">
    <property type="entry name" value="PROKAR_LIPOPROTEIN"/>
    <property type="match status" value="1"/>
</dbReference>
<evidence type="ECO:0000313" key="18">
    <source>
        <dbReference type="Proteomes" id="UP001270053"/>
    </source>
</evidence>
<dbReference type="PIRSF" id="PIRSF036893">
    <property type="entry name" value="Lipocalin_ApoD"/>
    <property type="match status" value="1"/>
</dbReference>
<keyword evidence="7" id="KW-0472">Membrane</keyword>
<evidence type="ECO:0000259" key="15">
    <source>
        <dbReference type="Pfam" id="PF08212"/>
    </source>
</evidence>
<evidence type="ECO:0000256" key="4">
    <source>
        <dbReference type="ARBA" id="ARBA00011738"/>
    </source>
</evidence>
<evidence type="ECO:0000256" key="14">
    <source>
        <dbReference type="PIRSR" id="PIRSR036893-52"/>
    </source>
</evidence>
<organism evidence="17 18">
    <name type="scientific">Flavobacterium flavipigmentatum</name>
    <dbReference type="NCBI Taxonomy" id="2893884"/>
    <lineage>
        <taxon>Bacteria</taxon>
        <taxon>Pseudomonadati</taxon>
        <taxon>Bacteroidota</taxon>
        <taxon>Flavobacteriia</taxon>
        <taxon>Flavobacteriales</taxon>
        <taxon>Flavobacteriaceae</taxon>
        <taxon>Flavobacterium</taxon>
    </lineage>
</organism>
<comment type="caution">
    <text evidence="17">The sequence shown here is derived from an EMBL/GenBank/DDBJ whole genome shotgun (WGS) entry which is preliminary data.</text>
</comment>
<dbReference type="PANTHER" id="PTHR10612">
    <property type="entry name" value="APOLIPOPROTEIN D"/>
    <property type="match status" value="1"/>
</dbReference>
<comment type="subcellular location">
    <subcellularLocation>
        <location evidence="1">Cell outer membrane</location>
    </subcellularLocation>
    <subcellularLocation>
        <location evidence="2">Membrane</location>
        <topology evidence="2">Lipid-anchor</topology>
    </subcellularLocation>
</comment>
<evidence type="ECO:0000256" key="12">
    <source>
        <dbReference type="ARBA" id="ARBA00071217"/>
    </source>
</evidence>
<name>A0AAJ2W246_9FLAO</name>
<feature type="lipid moiety-binding region" description="N-palmitoyl cysteine" evidence="14">
    <location>
        <position position="22"/>
    </location>
</feature>
<comment type="subunit">
    <text evidence="4">Homodimer.</text>
</comment>
<dbReference type="Gene3D" id="2.40.128.20">
    <property type="match status" value="1"/>
</dbReference>
<dbReference type="GO" id="GO:0009279">
    <property type="term" value="C:cell outer membrane"/>
    <property type="evidence" value="ECO:0007669"/>
    <property type="project" value="UniProtKB-SubCell"/>
</dbReference>
<sequence length="180" mass="20377">MKNRYIVPVLLGAGVAIALYSCGTTIPKKAVAVTNFDTSKYLGKWYEIARLDFKFEKGLNNVTAEYSLNDNGTLKVDNKGYDVRKDKWEQSIGKAKFVKKDNVGMLKVSFFGPFYAGYNVIAVDENYKYALVVGENLKYMWILSRETTMPESVKADFLIKAQVIGYNVSDLVWVQHDKAQ</sequence>
<feature type="lipid moiety-binding region" description="S-diacylglycerol cysteine" evidence="14">
    <location>
        <position position="22"/>
    </location>
</feature>
<evidence type="ECO:0000313" key="17">
    <source>
        <dbReference type="EMBL" id="MDX6186955.1"/>
    </source>
</evidence>
<keyword evidence="5" id="KW-0732">Signal</keyword>
<evidence type="ECO:0000256" key="6">
    <source>
        <dbReference type="ARBA" id="ARBA00023121"/>
    </source>
</evidence>
<evidence type="ECO:0000256" key="5">
    <source>
        <dbReference type="ARBA" id="ARBA00022729"/>
    </source>
</evidence>
<gene>
    <name evidence="16" type="ORF">SGQ18_07455</name>
    <name evidence="17" type="ORF">SGQ44_14420</name>
</gene>
<dbReference type="InterPro" id="IPR047202">
    <property type="entry name" value="Lipocalin_Blc-like_dom"/>
</dbReference>
<feature type="domain" description="Lipocalin/cytosolic fatty-acid binding" evidence="15">
    <location>
        <begin position="37"/>
        <end position="175"/>
    </location>
</feature>
<dbReference type="EMBL" id="JAWXVH010000008">
    <property type="protein sequence ID" value="MDX6186955.1"/>
    <property type="molecule type" value="Genomic_DNA"/>
</dbReference>
<keyword evidence="8 14" id="KW-0564">Palmitate</keyword>
<evidence type="ECO:0000256" key="13">
    <source>
        <dbReference type="PIRNR" id="PIRNR036893"/>
    </source>
</evidence>
<dbReference type="AlphaFoldDB" id="A0AAJ2W246"/>
<evidence type="ECO:0000256" key="7">
    <source>
        <dbReference type="ARBA" id="ARBA00023136"/>
    </source>
</evidence>
<dbReference type="CDD" id="cd19438">
    <property type="entry name" value="lipocalin_Blc-like"/>
    <property type="match status" value="1"/>
</dbReference>
<dbReference type="GO" id="GO:0008289">
    <property type="term" value="F:lipid binding"/>
    <property type="evidence" value="ECO:0007669"/>
    <property type="project" value="UniProtKB-KW"/>
</dbReference>
<keyword evidence="10 14" id="KW-0449">Lipoprotein</keyword>
<evidence type="ECO:0000256" key="1">
    <source>
        <dbReference type="ARBA" id="ARBA00004442"/>
    </source>
</evidence>
<dbReference type="FunFam" id="2.40.128.20:FF:000002">
    <property type="entry name" value="Outer membrane lipoprotein Blc"/>
    <property type="match status" value="1"/>
</dbReference>
<evidence type="ECO:0000313" key="19">
    <source>
        <dbReference type="Proteomes" id="UP001278738"/>
    </source>
</evidence>
<dbReference type="PANTHER" id="PTHR10612:SF34">
    <property type="entry name" value="APOLIPOPROTEIN D"/>
    <property type="match status" value="1"/>
</dbReference>
<evidence type="ECO:0000256" key="11">
    <source>
        <dbReference type="ARBA" id="ARBA00057024"/>
    </source>
</evidence>
<dbReference type="Proteomes" id="UP001278738">
    <property type="component" value="Unassembled WGS sequence"/>
</dbReference>
<dbReference type="SUPFAM" id="SSF50814">
    <property type="entry name" value="Lipocalins"/>
    <property type="match status" value="1"/>
</dbReference>
<evidence type="ECO:0000256" key="9">
    <source>
        <dbReference type="ARBA" id="ARBA00023237"/>
    </source>
</evidence>
<comment type="similarity">
    <text evidence="3 13">Belongs to the calycin superfamily. Lipocalin family.</text>
</comment>
<keyword evidence="6" id="KW-0446">Lipid-binding</keyword>
<dbReference type="InterPro" id="IPR012674">
    <property type="entry name" value="Calycin"/>
</dbReference>
<dbReference type="PROSITE" id="PS00213">
    <property type="entry name" value="LIPOCALIN"/>
    <property type="match status" value="1"/>
</dbReference>
<evidence type="ECO:0000256" key="3">
    <source>
        <dbReference type="ARBA" id="ARBA00006889"/>
    </source>
</evidence>
<dbReference type="GO" id="GO:0006950">
    <property type="term" value="P:response to stress"/>
    <property type="evidence" value="ECO:0007669"/>
    <property type="project" value="UniProtKB-ARBA"/>
</dbReference>
<keyword evidence="9" id="KW-0998">Cell outer membrane</keyword>